<feature type="compositionally biased region" description="Acidic residues" evidence="3">
    <location>
        <begin position="1366"/>
        <end position="1375"/>
    </location>
</feature>
<evidence type="ECO:0000256" key="3">
    <source>
        <dbReference type="SAM" id="MobiDB-lite"/>
    </source>
</evidence>
<comment type="similarity">
    <text evidence="1">Belongs to the formin-like family. Class-I subfamily.</text>
</comment>
<feature type="region of interest" description="Disordered" evidence="3">
    <location>
        <begin position="747"/>
        <end position="1375"/>
    </location>
</feature>
<feature type="compositionally biased region" description="Polar residues" evidence="3">
    <location>
        <begin position="323"/>
        <end position="332"/>
    </location>
</feature>
<feature type="compositionally biased region" description="Polar residues" evidence="3">
    <location>
        <begin position="1190"/>
        <end position="1203"/>
    </location>
</feature>
<sequence length="1375" mass="150655">MFGRAMATKRAAFAVLLVISVCNLSAASSDGKGRIRENEGKMAEAWDHCMKEMEEKIVAVKDFDLYIPQATDDLISTLLTEQGAYKAINTLPPQVRGGVIVCLRKNGLIFHASNPEVTSSYIRSHPSGGVLDYSLHVSKKVSGKGGKKKKKKGTMTVIIAISATSVTTFILVAVIFFCCLRKTAEPKEEKPLLHLTDYLSEGSSHKSVSLGSLSNQEPATSENDDSSSSLPTSQDEVSLLPKPPGSEVGTGLKPPPGRPAPPPPAPPPAAPPPAPKAPAPKAPPPPPARGAPPPPPPKGGVRPPPPPKSKAGPPGGRKREVSSTDADSETSQKAKLKPFFWDKVAANSDQLMVWNEIRGGSFQFSEEMIEILFGYQATANKQNEKKEKTEPSIQYIQIIDPRKAQNLAILLKALNVTTQQVVNALKEGLRLPGELLQTLQKMTLTPEEELKLRLFAGDINQLGPAERFLKTVVEIPFAFKRIDALLFMSTFPEEAATLKESLSTLEVACTKLKNSRLFMKLLEAVLKTGNRMNDGTYRGGAQAFKLDTLLKLSDVKGTDGKTTLLHFVVQEIMRYEGIRCIRSRSTSQDESLGNFKEVDLVEGNEQENEERYRSLGLEVVSGVTTELEVVRKAAAIDAEALPSAVTKLDFGLKKANEFLNTDMKGTEDEAGQFYISMSSFADAAEADIKFLSEEEKRIMELIKSTADYFHGQAGTKEGLRLFAIVRDFLTALDKVCKEIRDTRAKQLAQQAKESKKGVSKAPASQHIRQRSSSEPQQDKDSEKEGSAAPASSESQQFNDSNKEGSSAPASQGNQQELSLEHQQDKDSEKEGPLASASQENGQQMSSENQQQLSLEHQQDKDSETEGSLVPASQENQQQPSLEHQQDKDSETEGSLVPASQENQQQPSLEHQQDKDSIKEGSSAPTPQENQQQSSSELQQYEDSKEGSSAPASQENQQPPSSECQQDKDSEKEGSLEPVSQENQQQSSSEHQQDKDSEKEGSLVPASQGNEELPSLEHQQDEDSKKEGTSEPTSQGNQQQSSLELQQYKDSPKEGSSVPASQENQHQPSTEHQQDKDSENEGSLAPASQENQQQSSLEHQQDEDSEKEGSIAPASHENQEQSSLEHQQDEDSEKEGSLAPASNENQKQSSLEHQEDKDSEKEGSLAPASQENQQQEHQQDKDSVKEVSLAPASQENQQQPSLENQQDKDSEKEGSLAPASQENQQQPSLEHQQDKDPKIEGSSAPTSQENQQQSSSELQQYKDSQKEDTPAPDSQKNQQQTSSENQQPSSERQQDKDPGKEGSLAQASQENQQPSLEHQQDKDPKNEGSSAPTSQENQQQSSSERHPSLDIRRHLFPAITNQRVDDSSSDEESFSP</sequence>
<dbReference type="Gene3D" id="1.20.58.2220">
    <property type="entry name" value="Formin, FH2 domain"/>
    <property type="match status" value="1"/>
</dbReference>
<dbReference type="Proteomes" id="UP001165190">
    <property type="component" value="Unassembled WGS sequence"/>
</dbReference>
<accession>A0A9W7J490</accession>
<feature type="compositionally biased region" description="Basic and acidic residues" evidence="3">
    <location>
        <begin position="964"/>
        <end position="974"/>
    </location>
</feature>
<evidence type="ECO:0000256" key="1">
    <source>
        <dbReference type="ARBA" id="ARBA00025793"/>
    </source>
</evidence>
<feature type="compositionally biased region" description="Polar residues" evidence="3">
    <location>
        <begin position="1217"/>
        <end position="1229"/>
    </location>
</feature>
<keyword evidence="4" id="KW-0812">Transmembrane</keyword>
<feature type="compositionally biased region" description="Polar residues" evidence="3">
    <location>
        <begin position="1139"/>
        <end position="1148"/>
    </location>
</feature>
<proteinExistence type="inferred from homology"/>
<dbReference type="OrthoDB" id="1104827at2759"/>
<feature type="compositionally biased region" description="Polar residues" evidence="3">
    <location>
        <begin position="835"/>
        <end position="855"/>
    </location>
</feature>
<feature type="compositionally biased region" description="Basic and acidic residues" evidence="3">
    <location>
        <begin position="818"/>
        <end position="831"/>
    </location>
</feature>
<dbReference type="SUPFAM" id="SSF101447">
    <property type="entry name" value="Formin homology 2 domain (FH2 domain)"/>
    <property type="match status" value="1"/>
</dbReference>
<keyword evidence="4" id="KW-0472">Membrane</keyword>
<evidence type="ECO:0000256" key="2">
    <source>
        <dbReference type="RuleBase" id="RU361260"/>
    </source>
</evidence>
<feature type="compositionally biased region" description="Polar residues" evidence="3">
    <location>
        <begin position="1029"/>
        <end position="1048"/>
    </location>
</feature>
<feature type="domain" description="FH2" evidence="6">
    <location>
        <begin position="326"/>
        <end position="758"/>
    </location>
</feature>
<dbReference type="InterPro" id="IPR027643">
    <property type="entry name" value="Formin-like_plant"/>
</dbReference>
<dbReference type="GO" id="GO:0045010">
    <property type="term" value="P:actin nucleation"/>
    <property type="evidence" value="ECO:0007669"/>
    <property type="project" value="InterPro"/>
</dbReference>
<comment type="caution">
    <text evidence="7">The sequence shown here is derived from an EMBL/GenBank/DDBJ whole genome shotgun (WGS) entry which is preliminary data.</text>
</comment>
<evidence type="ECO:0000313" key="7">
    <source>
        <dbReference type="EMBL" id="GMJ06377.1"/>
    </source>
</evidence>
<feature type="compositionally biased region" description="Polar residues" evidence="3">
    <location>
        <begin position="215"/>
        <end position="236"/>
    </location>
</feature>
<dbReference type="SMART" id="SM00498">
    <property type="entry name" value="FH2"/>
    <property type="match status" value="1"/>
</dbReference>
<evidence type="ECO:0000256" key="5">
    <source>
        <dbReference type="SAM" id="SignalP"/>
    </source>
</evidence>
<dbReference type="PANTHER" id="PTHR23213">
    <property type="entry name" value="FORMIN-RELATED"/>
    <property type="match status" value="1"/>
</dbReference>
<feature type="compositionally biased region" description="Low complexity" evidence="3">
    <location>
        <begin position="1246"/>
        <end position="1258"/>
    </location>
</feature>
<feature type="compositionally biased region" description="Basic and acidic residues" evidence="3">
    <location>
        <begin position="1204"/>
        <end position="1213"/>
    </location>
</feature>
<feature type="compositionally biased region" description="Pro residues" evidence="3">
    <location>
        <begin position="253"/>
        <end position="308"/>
    </location>
</feature>
<feature type="compositionally biased region" description="Basic and acidic residues" evidence="3">
    <location>
        <begin position="776"/>
        <end position="785"/>
    </location>
</feature>
<evidence type="ECO:0000313" key="8">
    <source>
        <dbReference type="Proteomes" id="UP001165190"/>
    </source>
</evidence>
<feature type="signal peptide" evidence="5">
    <location>
        <begin position="1"/>
        <end position="27"/>
    </location>
</feature>
<feature type="compositionally biased region" description="Low complexity" evidence="3">
    <location>
        <begin position="203"/>
        <end position="214"/>
    </location>
</feature>
<keyword evidence="4" id="KW-1133">Transmembrane helix</keyword>
<feature type="compositionally biased region" description="Polar residues" evidence="3">
    <location>
        <begin position="1085"/>
        <end position="1097"/>
    </location>
</feature>
<feature type="chain" id="PRO_5040905366" description="Formin-like protein" evidence="5">
    <location>
        <begin position="28"/>
        <end position="1375"/>
    </location>
</feature>
<feature type="transmembrane region" description="Helical" evidence="4">
    <location>
        <begin position="157"/>
        <end position="180"/>
    </location>
</feature>
<feature type="compositionally biased region" description="Polar residues" evidence="3">
    <location>
        <begin position="870"/>
        <end position="882"/>
    </location>
</feature>
<feature type="compositionally biased region" description="Low complexity" evidence="3">
    <location>
        <begin position="927"/>
        <end position="940"/>
    </location>
</feature>
<gene>
    <name evidence="7" type="ORF">HRI_004307000</name>
</gene>
<reference evidence="7" key="1">
    <citation type="submission" date="2023-05" db="EMBL/GenBank/DDBJ databases">
        <title>Genome and transcriptome analyses reveal genes involved in the formation of fine ridges on petal epidermal cells in Hibiscus trionum.</title>
        <authorList>
            <person name="Koshimizu S."/>
            <person name="Masuda S."/>
            <person name="Ishii T."/>
            <person name="Shirasu K."/>
            <person name="Hoshino A."/>
            <person name="Arita M."/>
        </authorList>
    </citation>
    <scope>NUCLEOTIDE SEQUENCE</scope>
    <source>
        <strain evidence="7">Hamamatsu line</strain>
    </source>
</reference>
<feature type="compositionally biased region" description="Polar residues" evidence="3">
    <location>
        <begin position="949"/>
        <end position="963"/>
    </location>
</feature>
<name>A0A9W7J490_HIBTR</name>
<feature type="region of interest" description="Disordered" evidence="3">
    <location>
        <begin position="203"/>
        <end position="332"/>
    </location>
</feature>
<feature type="compositionally biased region" description="Polar residues" evidence="3">
    <location>
        <begin position="789"/>
        <end position="817"/>
    </location>
</feature>
<keyword evidence="5" id="KW-0732">Signal</keyword>
<feature type="compositionally biased region" description="Basic and acidic residues" evidence="3">
    <location>
        <begin position="990"/>
        <end position="1000"/>
    </location>
</feature>
<organism evidence="7 8">
    <name type="scientific">Hibiscus trionum</name>
    <name type="common">Flower of an hour</name>
    <dbReference type="NCBI Taxonomy" id="183268"/>
    <lineage>
        <taxon>Eukaryota</taxon>
        <taxon>Viridiplantae</taxon>
        <taxon>Streptophyta</taxon>
        <taxon>Embryophyta</taxon>
        <taxon>Tracheophyta</taxon>
        <taxon>Spermatophyta</taxon>
        <taxon>Magnoliopsida</taxon>
        <taxon>eudicotyledons</taxon>
        <taxon>Gunneridae</taxon>
        <taxon>Pentapetalae</taxon>
        <taxon>rosids</taxon>
        <taxon>malvids</taxon>
        <taxon>Malvales</taxon>
        <taxon>Malvaceae</taxon>
        <taxon>Malvoideae</taxon>
        <taxon>Hibiscus</taxon>
    </lineage>
</organism>
<dbReference type="Pfam" id="PF02181">
    <property type="entry name" value="FH2"/>
    <property type="match status" value="1"/>
</dbReference>
<evidence type="ECO:0000256" key="4">
    <source>
        <dbReference type="SAM" id="Phobius"/>
    </source>
</evidence>
<feature type="compositionally biased region" description="Basic and acidic residues" evidence="3">
    <location>
        <begin position="1342"/>
        <end position="1352"/>
    </location>
</feature>
<feature type="compositionally biased region" description="Polar residues" evidence="3">
    <location>
        <begin position="897"/>
        <end position="909"/>
    </location>
</feature>
<feature type="compositionally biased region" description="Low complexity" evidence="3">
    <location>
        <begin position="979"/>
        <end position="989"/>
    </location>
</feature>
<protein>
    <recommendedName>
        <fullName evidence="2">Formin-like protein</fullName>
    </recommendedName>
</protein>
<feature type="compositionally biased region" description="Polar residues" evidence="3">
    <location>
        <begin position="1304"/>
        <end position="1316"/>
    </location>
</feature>
<feature type="compositionally biased region" description="Polar residues" evidence="3">
    <location>
        <begin position="1057"/>
        <end position="1070"/>
    </location>
</feature>
<dbReference type="GO" id="GO:0051015">
    <property type="term" value="F:actin filament binding"/>
    <property type="evidence" value="ECO:0007669"/>
    <property type="project" value="InterPro"/>
</dbReference>
<feature type="compositionally biased region" description="Basic and acidic residues" evidence="3">
    <location>
        <begin position="1017"/>
        <end position="1028"/>
    </location>
</feature>
<dbReference type="PANTHER" id="PTHR23213:SF392">
    <property type="entry name" value="FORMIN-LIKE PROTEIN 3"/>
    <property type="match status" value="1"/>
</dbReference>
<feature type="compositionally biased region" description="Polar residues" evidence="3">
    <location>
        <begin position="1271"/>
        <end position="1290"/>
    </location>
</feature>
<dbReference type="EMBL" id="BSYR01000045">
    <property type="protein sequence ID" value="GMJ06377.1"/>
    <property type="molecule type" value="Genomic_DNA"/>
</dbReference>
<dbReference type="InterPro" id="IPR042201">
    <property type="entry name" value="FH2_Formin_sf"/>
</dbReference>
<feature type="compositionally biased region" description="Basic and acidic residues" evidence="3">
    <location>
        <begin position="1149"/>
        <end position="1162"/>
    </location>
</feature>
<evidence type="ECO:0000259" key="6">
    <source>
        <dbReference type="PROSITE" id="PS51444"/>
    </source>
</evidence>
<dbReference type="InterPro" id="IPR015425">
    <property type="entry name" value="FH2_Formin"/>
</dbReference>
<keyword evidence="8" id="KW-1185">Reference proteome</keyword>
<dbReference type="PROSITE" id="PS51444">
    <property type="entry name" value="FH2"/>
    <property type="match status" value="1"/>
</dbReference>